<sequence>MINLIDYLWGYAERHGIRCIWFDGSPDEEPYSRLAKYNSKEILVNINWKHANLLPFKVGHITGHLEHNDNHLNEELLKFDRDKIEKNADLYAAGLISGYALKNGFNFTTYRELYFKFGIPLYLLNC</sequence>
<dbReference type="EMBL" id="NGNV01000002">
    <property type="protein sequence ID" value="OYR89085.1"/>
    <property type="molecule type" value="Genomic_DNA"/>
</dbReference>
<dbReference type="Proteomes" id="UP000216316">
    <property type="component" value="Unassembled WGS sequence"/>
</dbReference>
<proteinExistence type="predicted"/>
<reference evidence="3 4" key="3">
    <citation type="submission" date="2017-09" db="EMBL/GenBank/DDBJ databases">
        <title>Tripartite evolution among Lactobacillus johnsonii, Lactobacillus taiwanensis, Lactobacillus reuteri and their rodent host.</title>
        <authorList>
            <person name="Wang T."/>
            <person name="Knowles S."/>
            <person name="Cheng C."/>
        </authorList>
    </citation>
    <scope>NUCLEOTIDE SEQUENCE [LARGE SCALE GENOMIC DNA]</scope>
    <source>
        <strain evidence="2 3">609q</strain>
        <strain evidence="1 4">609u</strain>
    </source>
</reference>
<keyword evidence="4" id="KW-1185">Reference proteome</keyword>
<dbReference type="AlphaFoldDB" id="A0A256LIK5"/>
<accession>A0A256LIK5</accession>
<evidence type="ECO:0000313" key="4">
    <source>
        <dbReference type="Proteomes" id="UP000216316"/>
    </source>
</evidence>
<evidence type="ECO:0000313" key="3">
    <source>
        <dbReference type="Proteomes" id="UP000215828"/>
    </source>
</evidence>
<dbReference type="Proteomes" id="UP000215828">
    <property type="component" value="Unassembled WGS sequence"/>
</dbReference>
<dbReference type="EMBL" id="NGNX01000003">
    <property type="protein sequence ID" value="OYR93275.1"/>
    <property type="molecule type" value="Genomic_DNA"/>
</dbReference>
<evidence type="ECO:0000313" key="2">
    <source>
        <dbReference type="EMBL" id="OYR93275.1"/>
    </source>
</evidence>
<gene>
    <name evidence="1" type="ORF">CBF53_00775</name>
    <name evidence="2" type="ORF">CBF70_01360</name>
</gene>
<protein>
    <recommendedName>
        <fullName evidence="5">ImmA/IrrE family metallo-endopeptidase</fullName>
    </recommendedName>
</protein>
<reference evidence="1" key="2">
    <citation type="submission" date="2017-05" db="EMBL/GenBank/DDBJ databases">
        <authorList>
            <person name="Lin X.B."/>
            <person name="Stothard P."/>
            <person name="Tasseva G."/>
            <person name="Walter J."/>
        </authorList>
    </citation>
    <scope>NUCLEOTIDE SEQUENCE</scope>
    <source>
        <strain evidence="1">609u</strain>
    </source>
</reference>
<organism evidence="2 3">
    <name type="scientific">Lactobacillus taiwanensis</name>
    <dbReference type="NCBI Taxonomy" id="508451"/>
    <lineage>
        <taxon>Bacteria</taxon>
        <taxon>Bacillati</taxon>
        <taxon>Bacillota</taxon>
        <taxon>Bacilli</taxon>
        <taxon>Lactobacillales</taxon>
        <taxon>Lactobacillaceae</taxon>
        <taxon>Lactobacillus</taxon>
    </lineage>
</organism>
<reference evidence="2 3" key="1">
    <citation type="submission" date="2017-04" db="EMBL/GenBank/DDBJ databases">
        <authorList>
            <person name="Afonso C.L."/>
            <person name="Miller P.J."/>
            <person name="Scott M.A."/>
            <person name="Spackman E."/>
            <person name="Goraichik I."/>
            <person name="Dimitrov K.M."/>
            <person name="Suarez D.L."/>
            <person name="Swayne D.E."/>
        </authorList>
    </citation>
    <scope>NUCLEOTIDE SEQUENCE [LARGE SCALE GENOMIC DNA]</scope>
    <source>
        <strain evidence="2 3">609q</strain>
    </source>
</reference>
<evidence type="ECO:0000313" key="1">
    <source>
        <dbReference type="EMBL" id="OYR89085.1"/>
    </source>
</evidence>
<evidence type="ECO:0008006" key="5">
    <source>
        <dbReference type="Google" id="ProtNLM"/>
    </source>
</evidence>
<name>A0A256LIK5_9LACO</name>
<comment type="caution">
    <text evidence="2">The sequence shown here is derived from an EMBL/GenBank/DDBJ whole genome shotgun (WGS) entry which is preliminary data.</text>
</comment>